<reference evidence="10 11" key="1">
    <citation type="submission" date="2015-09" db="EMBL/GenBank/DDBJ databases">
        <title>Genome sequence of Oxobacter pfennigii DSM 3222.</title>
        <authorList>
            <person name="Poehlein A."/>
            <person name="Bengelsdorf F.R."/>
            <person name="Schiel-Bengelsdorf B."/>
            <person name="Duerre P."/>
            <person name="Daniel R."/>
        </authorList>
    </citation>
    <scope>NUCLEOTIDE SEQUENCE [LARGE SCALE GENOMIC DNA]</scope>
    <source>
        <strain evidence="10 11">DSM 3222</strain>
    </source>
</reference>
<feature type="zinc finger region" evidence="8">
    <location>
        <begin position="3"/>
        <end position="34"/>
    </location>
</feature>
<dbReference type="GO" id="GO:0008270">
    <property type="term" value="F:zinc ion binding"/>
    <property type="evidence" value="ECO:0007669"/>
    <property type="project" value="UniProtKB-UniRule"/>
</dbReference>
<keyword evidence="8" id="KW-0479">Metal-binding</keyword>
<dbReference type="PANTHER" id="PTHR30455:SF2">
    <property type="entry name" value="TRANSCRIPTIONAL REPRESSOR NRDR"/>
    <property type="match status" value="1"/>
</dbReference>
<keyword evidence="5 8" id="KW-0805">Transcription regulation</keyword>
<keyword evidence="2 8" id="KW-0547">Nucleotide-binding</keyword>
<evidence type="ECO:0000256" key="7">
    <source>
        <dbReference type="ARBA" id="ARBA00023163"/>
    </source>
</evidence>
<evidence type="ECO:0000256" key="8">
    <source>
        <dbReference type="HAMAP-Rule" id="MF_00440"/>
    </source>
</evidence>
<sequence length="151" mass="17806">MKCPYCSYGETKVIDSRPTEDDASIKRRRECLKCFKRFTTYETIETIPVLVIKKDGLRETFNKRKILNGLLRACEKRPVSISELEQLVDDIEKTVYNSLDQEITSKKIGEMVMSKLREIDEVSYVRFASVYRQFKDINTFMDELNKIIKEK</sequence>
<organism evidence="10 11">
    <name type="scientific">Oxobacter pfennigii</name>
    <dbReference type="NCBI Taxonomy" id="36849"/>
    <lineage>
        <taxon>Bacteria</taxon>
        <taxon>Bacillati</taxon>
        <taxon>Bacillota</taxon>
        <taxon>Clostridia</taxon>
        <taxon>Eubacteriales</taxon>
        <taxon>Clostridiaceae</taxon>
        <taxon>Oxobacter</taxon>
    </lineage>
</organism>
<dbReference type="Proteomes" id="UP000050326">
    <property type="component" value="Unassembled WGS sequence"/>
</dbReference>
<evidence type="ECO:0000256" key="4">
    <source>
        <dbReference type="ARBA" id="ARBA00022840"/>
    </source>
</evidence>
<keyword evidence="11" id="KW-1185">Reference proteome</keyword>
<keyword evidence="4 8" id="KW-0067">ATP-binding</keyword>
<evidence type="ECO:0000256" key="1">
    <source>
        <dbReference type="ARBA" id="ARBA00022491"/>
    </source>
</evidence>
<dbReference type="InterPro" id="IPR005144">
    <property type="entry name" value="ATP-cone_dom"/>
</dbReference>
<keyword evidence="6 8" id="KW-0238">DNA-binding</keyword>
<keyword evidence="3 8" id="KW-0862">Zinc</keyword>
<dbReference type="HAMAP" id="MF_00440">
    <property type="entry name" value="NrdR"/>
    <property type="match status" value="1"/>
</dbReference>
<proteinExistence type="inferred from homology"/>
<dbReference type="PROSITE" id="PS51161">
    <property type="entry name" value="ATP_CONE"/>
    <property type="match status" value="1"/>
</dbReference>
<evidence type="ECO:0000256" key="6">
    <source>
        <dbReference type="ARBA" id="ARBA00023125"/>
    </source>
</evidence>
<dbReference type="EMBL" id="LKET01000032">
    <property type="protein sequence ID" value="KPU44027.1"/>
    <property type="molecule type" value="Genomic_DNA"/>
</dbReference>
<gene>
    <name evidence="10" type="primary">nrdR_2</name>
    <name evidence="8" type="synonym">nrdR</name>
    <name evidence="10" type="ORF">OXPF_21930</name>
</gene>
<dbReference type="GO" id="GO:0045892">
    <property type="term" value="P:negative regulation of DNA-templated transcription"/>
    <property type="evidence" value="ECO:0007669"/>
    <property type="project" value="UniProtKB-UniRule"/>
</dbReference>
<dbReference type="PATRIC" id="fig|36849.3.peg.2313"/>
<comment type="cofactor">
    <cofactor evidence="8">
        <name>Zn(2+)</name>
        <dbReference type="ChEBI" id="CHEBI:29105"/>
    </cofactor>
    <text evidence="8">Binds 1 zinc ion.</text>
</comment>
<dbReference type="NCBIfam" id="TIGR00244">
    <property type="entry name" value="transcriptional regulator NrdR"/>
    <property type="match status" value="1"/>
</dbReference>
<dbReference type="OrthoDB" id="9807461at2"/>
<protein>
    <recommendedName>
        <fullName evidence="8">Transcriptional repressor NrdR</fullName>
    </recommendedName>
</protein>
<feature type="domain" description="ATP-cone" evidence="9">
    <location>
        <begin position="49"/>
        <end position="139"/>
    </location>
</feature>
<evidence type="ECO:0000313" key="11">
    <source>
        <dbReference type="Proteomes" id="UP000050326"/>
    </source>
</evidence>
<dbReference type="Pfam" id="PF03477">
    <property type="entry name" value="ATP-cone"/>
    <property type="match status" value="1"/>
</dbReference>
<dbReference type="InterPro" id="IPR003796">
    <property type="entry name" value="RNR_NrdR-like"/>
</dbReference>
<accession>A0A0P8WZU0</accession>
<evidence type="ECO:0000256" key="5">
    <source>
        <dbReference type="ARBA" id="ARBA00023015"/>
    </source>
</evidence>
<dbReference type="InterPro" id="IPR055173">
    <property type="entry name" value="NrdR-like_N"/>
</dbReference>
<keyword evidence="1 8" id="KW-0678">Repressor</keyword>
<evidence type="ECO:0000313" key="10">
    <source>
        <dbReference type="EMBL" id="KPU44027.1"/>
    </source>
</evidence>
<comment type="similarity">
    <text evidence="8">Belongs to the NrdR family.</text>
</comment>
<evidence type="ECO:0000256" key="2">
    <source>
        <dbReference type="ARBA" id="ARBA00022741"/>
    </source>
</evidence>
<dbReference type="AlphaFoldDB" id="A0A0P8WZU0"/>
<dbReference type="RefSeq" id="WP_054875232.1">
    <property type="nucleotide sequence ID" value="NZ_LKET01000032.1"/>
</dbReference>
<dbReference type="GO" id="GO:0003677">
    <property type="term" value="F:DNA binding"/>
    <property type="evidence" value="ECO:0007669"/>
    <property type="project" value="UniProtKB-KW"/>
</dbReference>
<evidence type="ECO:0000259" key="9">
    <source>
        <dbReference type="PROSITE" id="PS51161"/>
    </source>
</evidence>
<comment type="caution">
    <text evidence="10">The sequence shown here is derived from an EMBL/GenBank/DDBJ whole genome shotgun (WGS) entry which is preliminary data.</text>
</comment>
<evidence type="ECO:0000256" key="3">
    <source>
        <dbReference type="ARBA" id="ARBA00022833"/>
    </source>
</evidence>
<keyword evidence="7 8" id="KW-0804">Transcription</keyword>
<dbReference type="PANTHER" id="PTHR30455">
    <property type="entry name" value="TRANSCRIPTIONAL REPRESSOR NRDR"/>
    <property type="match status" value="1"/>
</dbReference>
<name>A0A0P8WZU0_9CLOT</name>
<dbReference type="Pfam" id="PF22811">
    <property type="entry name" value="Zn_ribbon_NrdR"/>
    <property type="match status" value="1"/>
</dbReference>
<dbReference type="GO" id="GO:0005524">
    <property type="term" value="F:ATP binding"/>
    <property type="evidence" value="ECO:0007669"/>
    <property type="project" value="UniProtKB-UniRule"/>
</dbReference>
<keyword evidence="8" id="KW-0863">Zinc-finger</keyword>
<comment type="function">
    <text evidence="8">Negatively regulates transcription of bacterial ribonucleotide reductase nrd genes and operons by binding to NrdR-boxes.</text>
</comment>
<dbReference type="STRING" id="36849.OXPF_21930"/>